<feature type="non-terminal residue" evidence="1">
    <location>
        <position position="406"/>
    </location>
</feature>
<reference evidence="1" key="1">
    <citation type="submission" date="2014-11" db="EMBL/GenBank/DDBJ databases">
        <authorList>
            <person name="Otto D Thomas"/>
            <person name="Naeem Raeece"/>
        </authorList>
    </citation>
    <scope>NUCLEOTIDE SEQUENCE</scope>
</reference>
<proteinExistence type="predicted"/>
<dbReference type="AlphaFoldDB" id="A0A0G4I0N1"/>
<evidence type="ECO:0008006" key="2">
    <source>
        <dbReference type="Google" id="ProtNLM"/>
    </source>
</evidence>
<protein>
    <recommendedName>
        <fullName evidence="2">K Homology domain-containing protein</fullName>
    </recommendedName>
</protein>
<dbReference type="EMBL" id="CDMZ01004644">
    <property type="protein sequence ID" value="CEM50363.1"/>
    <property type="molecule type" value="Genomic_DNA"/>
</dbReference>
<gene>
    <name evidence="1" type="ORF">Cvel_9958</name>
</gene>
<sequence>MYAHVSATFIHSGFSVGDRIAKACSSCRVSSQPIPTNTLEGWSKTTISGAEDSVIEALSILHDNEGVPLRMLIPDEEQLNRDTFRRQVQEGERFFKTSINVKHLANEKEFVLELSGPSGTSLAPLRAFSSFVFRSSSPTATHSHGETRRGLSFLSRPPPLSLEARAACTAANPNYPQYEQNFWTSKAEIANCQGTDPKRVYDIPTTATTDSGLSGAFPPPRPSFRGLGLPYPQAYADNEKPGTSTPMAYPHGLTVHGGCGATAAPVPPVGGGNSSAVYPAEFVNNSQQQGISTPPTDIPFPPVQQHQQTATPPEGMLAAHFQTLPPLHFTPAGEIIGLNNRSGASLKYDRVTSSEGMKTVRIRGTCRQVDAASRLLYCKLASWTARATEGPESQTVWVPDVIVNQV</sequence>
<organism evidence="1">
    <name type="scientific">Chromera velia CCMP2878</name>
    <dbReference type="NCBI Taxonomy" id="1169474"/>
    <lineage>
        <taxon>Eukaryota</taxon>
        <taxon>Sar</taxon>
        <taxon>Alveolata</taxon>
        <taxon>Colpodellida</taxon>
        <taxon>Chromeraceae</taxon>
        <taxon>Chromera</taxon>
    </lineage>
</organism>
<name>A0A0G4I0N1_9ALVE</name>
<accession>A0A0G4I0N1</accession>
<evidence type="ECO:0000313" key="1">
    <source>
        <dbReference type="EMBL" id="CEM50363.1"/>
    </source>
</evidence>